<keyword evidence="2" id="KW-1185">Reference proteome</keyword>
<comment type="caution">
    <text evidence="1">The sequence shown here is derived from an EMBL/GenBank/DDBJ whole genome shotgun (WGS) entry which is preliminary data.</text>
</comment>
<reference evidence="1 2" key="1">
    <citation type="journal article" date="2018" name="Evol. Lett.">
        <title>Horizontal gene cluster transfer increased hallucinogenic mushroom diversity.</title>
        <authorList>
            <person name="Reynolds H.T."/>
            <person name="Vijayakumar V."/>
            <person name="Gluck-Thaler E."/>
            <person name="Korotkin H.B."/>
            <person name="Matheny P.B."/>
            <person name="Slot J.C."/>
        </authorList>
    </citation>
    <scope>NUCLEOTIDE SEQUENCE [LARGE SCALE GENOMIC DNA]</scope>
    <source>
        <strain evidence="1 2">SRW20</strain>
    </source>
</reference>
<protein>
    <submittedName>
        <fullName evidence="1">Uncharacterized protein</fullName>
    </submittedName>
</protein>
<accession>A0A409W262</accession>
<dbReference type="AlphaFoldDB" id="A0A409W262"/>
<dbReference type="Proteomes" id="UP000284706">
    <property type="component" value="Unassembled WGS sequence"/>
</dbReference>
<dbReference type="InParanoid" id="A0A409W262"/>
<evidence type="ECO:0000313" key="1">
    <source>
        <dbReference type="EMBL" id="PPQ72609.1"/>
    </source>
</evidence>
<organism evidence="1 2">
    <name type="scientific">Gymnopilus dilepis</name>
    <dbReference type="NCBI Taxonomy" id="231916"/>
    <lineage>
        <taxon>Eukaryota</taxon>
        <taxon>Fungi</taxon>
        <taxon>Dikarya</taxon>
        <taxon>Basidiomycota</taxon>
        <taxon>Agaricomycotina</taxon>
        <taxon>Agaricomycetes</taxon>
        <taxon>Agaricomycetidae</taxon>
        <taxon>Agaricales</taxon>
        <taxon>Agaricineae</taxon>
        <taxon>Hymenogastraceae</taxon>
        <taxon>Gymnopilus</taxon>
    </lineage>
</organism>
<evidence type="ECO:0000313" key="2">
    <source>
        <dbReference type="Proteomes" id="UP000284706"/>
    </source>
</evidence>
<sequence length="351" mass="40629">MKSLNPDALLNISAIEFYLIRYVRSLTVPLFSYWTPKDIIVLGRTNRRLYNLVKAYFALVWNPRSLLEPFFGERVGEVLDFMKSTGSIVLGPAMVEFFDRQLSRKQSTLDICVERRVARKANELLEKFFYAFVPGGDGTTKFTSAIILGLGFYYPGRRPTGDRVYSARERDAAICRFRKLPRIGRKPDPRVIRIHVVNCTPLEHVLSLHSSGLMNFMTYSHAVSLFPRSTFINRLTFACREERVPSETQFLSHRQWFDVYCRRRAIKIVTISSRKYLGVELGRRFMGDDMSWTIPIDGENGMYAAKHGIPFIGPSFDVLDWTYAATDLNCYLRIGEPRIWRYVASRKFSGY</sequence>
<gene>
    <name evidence="1" type="ORF">CVT26_004083</name>
</gene>
<proteinExistence type="predicted"/>
<name>A0A409W262_9AGAR</name>
<dbReference type="OrthoDB" id="3046414at2759"/>
<dbReference type="EMBL" id="NHYE01005448">
    <property type="protein sequence ID" value="PPQ72609.1"/>
    <property type="molecule type" value="Genomic_DNA"/>
</dbReference>